<keyword evidence="14 17" id="KW-1133">Transmembrane helix</keyword>
<dbReference type="CDD" id="cd03494">
    <property type="entry name" value="SQR_TypeC_SdhD"/>
    <property type="match status" value="1"/>
</dbReference>
<evidence type="ECO:0000313" key="19">
    <source>
        <dbReference type="Proteomes" id="UP001501706"/>
    </source>
</evidence>
<keyword evidence="15" id="KW-0408">Iron</keyword>
<keyword evidence="9" id="KW-0816">Tricarboxylic acid cycle</keyword>
<evidence type="ECO:0000256" key="17">
    <source>
        <dbReference type="SAM" id="Phobius"/>
    </source>
</evidence>
<evidence type="ECO:0000256" key="12">
    <source>
        <dbReference type="ARBA" id="ARBA00022723"/>
    </source>
</evidence>
<dbReference type="PANTHER" id="PTHR38689:SF1">
    <property type="entry name" value="SUCCINATE DEHYDROGENASE HYDROPHOBIC MEMBRANE ANCHOR SUBUNIT"/>
    <property type="match status" value="1"/>
</dbReference>
<dbReference type="SUPFAM" id="SSF81343">
    <property type="entry name" value="Fumarate reductase respiratory complex transmembrane subunits"/>
    <property type="match status" value="1"/>
</dbReference>
<accession>A0ABP3MKF4</accession>
<reference evidence="19" key="1">
    <citation type="journal article" date="2019" name="Int. J. Syst. Evol. Microbiol.">
        <title>The Global Catalogue of Microorganisms (GCM) 10K type strain sequencing project: providing services to taxonomists for standard genome sequencing and annotation.</title>
        <authorList>
            <consortium name="The Broad Institute Genomics Platform"/>
            <consortium name="The Broad Institute Genome Sequencing Center for Infectious Disease"/>
            <person name="Wu L."/>
            <person name="Ma J."/>
        </authorList>
    </citation>
    <scope>NUCLEOTIDE SEQUENCE [LARGE SCALE GENOMIC DNA]</scope>
    <source>
        <strain evidence="19">JCM 14330</strain>
    </source>
</reference>
<comment type="cofactor">
    <cofactor evidence="1">
        <name>heme</name>
        <dbReference type="ChEBI" id="CHEBI:30413"/>
    </cofactor>
</comment>
<gene>
    <name evidence="18" type="primary">sdhD</name>
    <name evidence="18" type="ORF">GCM10009097_44780</name>
</gene>
<dbReference type="PIRSF" id="PIRSF000169">
    <property type="entry name" value="SDH_D"/>
    <property type="match status" value="1"/>
</dbReference>
<dbReference type="Pfam" id="PF01127">
    <property type="entry name" value="Sdh_cyt"/>
    <property type="match status" value="1"/>
</dbReference>
<protein>
    <recommendedName>
        <fullName evidence="5">Succinate dehydrogenase hydrophobic membrane anchor subunit</fullName>
    </recommendedName>
</protein>
<keyword evidence="19" id="KW-1185">Reference proteome</keyword>
<name>A0ABP3MKF4_9BURK</name>
<feature type="transmembrane region" description="Helical" evidence="17">
    <location>
        <begin position="100"/>
        <end position="125"/>
    </location>
</feature>
<dbReference type="Proteomes" id="UP001501706">
    <property type="component" value="Unassembled WGS sequence"/>
</dbReference>
<evidence type="ECO:0000256" key="7">
    <source>
        <dbReference type="ARBA" id="ARBA00022475"/>
    </source>
</evidence>
<evidence type="ECO:0000256" key="1">
    <source>
        <dbReference type="ARBA" id="ARBA00001971"/>
    </source>
</evidence>
<keyword evidence="16 17" id="KW-0472">Membrane</keyword>
<evidence type="ECO:0000256" key="9">
    <source>
        <dbReference type="ARBA" id="ARBA00022532"/>
    </source>
</evidence>
<evidence type="ECO:0000256" key="3">
    <source>
        <dbReference type="ARBA" id="ARBA00004429"/>
    </source>
</evidence>
<evidence type="ECO:0000256" key="10">
    <source>
        <dbReference type="ARBA" id="ARBA00022617"/>
    </source>
</evidence>
<dbReference type="PANTHER" id="PTHR38689">
    <property type="entry name" value="SUCCINATE DEHYDROGENASE HYDROPHOBIC MEMBRANE ANCHOR SUBUNIT"/>
    <property type="match status" value="1"/>
</dbReference>
<keyword evidence="10" id="KW-0349">Heme</keyword>
<comment type="caution">
    <text evidence="18">The sequence shown here is derived from an EMBL/GenBank/DDBJ whole genome shotgun (WGS) entry which is preliminary data.</text>
</comment>
<evidence type="ECO:0000256" key="8">
    <source>
        <dbReference type="ARBA" id="ARBA00022519"/>
    </source>
</evidence>
<evidence type="ECO:0000313" key="18">
    <source>
        <dbReference type="EMBL" id="GAA0522293.1"/>
    </source>
</evidence>
<dbReference type="RefSeq" id="WP_087841093.1">
    <property type="nucleotide sequence ID" value="NZ_BAAAEN010000021.1"/>
</dbReference>
<evidence type="ECO:0000256" key="14">
    <source>
        <dbReference type="ARBA" id="ARBA00022989"/>
    </source>
</evidence>
<evidence type="ECO:0000256" key="4">
    <source>
        <dbReference type="ARBA" id="ARBA00005163"/>
    </source>
</evidence>
<dbReference type="NCBIfam" id="TIGR02968">
    <property type="entry name" value="succ_dehyd_anc"/>
    <property type="match status" value="1"/>
</dbReference>
<keyword evidence="13" id="KW-0249">Electron transport</keyword>
<proteinExistence type="predicted"/>
<feature type="transmembrane region" description="Helical" evidence="17">
    <location>
        <begin position="68"/>
        <end position="88"/>
    </location>
</feature>
<dbReference type="InterPro" id="IPR034804">
    <property type="entry name" value="SQR/QFR_C/D"/>
</dbReference>
<keyword evidence="6" id="KW-0813">Transport</keyword>
<evidence type="ECO:0000256" key="13">
    <source>
        <dbReference type="ARBA" id="ARBA00022982"/>
    </source>
</evidence>
<organism evidence="18 19">
    <name type="scientific">Pigmentiphaga daeguensis</name>
    <dbReference type="NCBI Taxonomy" id="414049"/>
    <lineage>
        <taxon>Bacteria</taxon>
        <taxon>Pseudomonadati</taxon>
        <taxon>Pseudomonadota</taxon>
        <taxon>Betaproteobacteria</taxon>
        <taxon>Burkholderiales</taxon>
        <taxon>Alcaligenaceae</taxon>
        <taxon>Pigmentiphaga</taxon>
    </lineage>
</organism>
<evidence type="ECO:0000256" key="16">
    <source>
        <dbReference type="ARBA" id="ARBA00023136"/>
    </source>
</evidence>
<dbReference type="InterPro" id="IPR014312">
    <property type="entry name" value="Succ_DH_anchor"/>
</dbReference>
<sequence length="127" mass="14371">MSAPQNIGPKRLVVGAHYGVKDWILQRITAVILVVYTLVLGIGALVTPEFTYENWVRLFNFEVLSFPLGKLLAMLAFLSLAYHAWIGVRDIWMDYVKPTGIRLALQVLTVLWLVGSVVYAAQILWRI</sequence>
<dbReference type="Gene3D" id="1.20.1300.10">
    <property type="entry name" value="Fumarate reductase/succinate dehydrogenase, transmembrane subunit"/>
    <property type="match status" value="1"/>
</dbReference>
<evidence type="ECO:0000256" key="5">
    <source>
        <dbReference type="ARBA" id="ARBA00019425"/>
    </source>
</evidence>
<evidence type="ECO:0000256" key="15">
    <source>
        <dbReference type="ARBA" id="ARBA00023004"/>
    </source>
</evidence>
<keyword evidence="12" id="KW-0479">Metal-binding</keyword>
<evidence type="ECO:0000256" key="6">
    <source>
        <dbReference type="ARBA" id="ARBA00022448"/>
    </source>
</evidence>
<comment type="pathway">
    <text evidence="4">Carbohydrate metabolism; tricarboxylic acid cycle.</text>
</comment>
<comment type="subcellular location">
    <subcellularLocation>
        <location evidence="3">Cell inner membrane</location>
        <topology evidence="3">Multi-pass membrane protein</topology>
    </subcellularLocation>
</comment>
<evidence type="ECO:0000256" key="11">
    <source>
        <dbReference type="ARBA" id="ARBA00022692"/>
    </source>
</evidence>
<keyword evidence="11 17" id="KW-0812">Transmembrane</keyword>
<keyword evidence="7" id="KW-1003">Cell membrane</keyword>
<keyword evidence="8" id="KW-0997">Cell inner membrane</keyword>
<evidence type="ECO:0000256" key="2">
    <source>
        <dbReference type="ARBA" id="ARBA00004050"/>
    </source>
</evidence>
<comment type="function">
    <text evidence="2">Membrane-anchoring subunit of succinate dehydrogenase (SDH).</text>
</comment>
<dbReference type="InterPro" id="IPR000701">
    <property type="entry name" value="SuccDH_FuR_B_TM-su"/>
</dbReference>
<dbReference type="EMBL" id="BAAAEN010000021">
    <property type="protein sequence ID" value="GAA0522293.1"/>
    <property type="molecule type" value="Genomic_DNA"/>
</dbReference>
<feature type="transmembrane region" description="Helical" evidence="17">
    <location>
        <begin position="28"/>
        <end position="48"/>
    </location>
</feature>